<protein>
    <submittedName>
        <fullName evidence="1">DUF2911 domain-containing protein</fullName>
    </submittedName>
</protein>
<dbReference type="AlphaFoldDB" id="A0A6P0UHW8"/>
<proteinExistence type="predicted"/>
<comment type="caution">
    <text evidence="1">The sequence shown here is derived from an EMBL/GenBank/DDBJ whole genome shotgun (WGS) entry which is preliminary data.</text>
</comment>
<dbReference type="EMBL" id="JAABOO010000001">
    <property type="protein sequence ID" value="NER12212.1"/>
    <property type="molecule type" value="Genomic_DNA"/>
</dbReference>
<accession>A0A6P0UHW8</accession>
<name>A0A6P0UHW8_9FLAO</name>
<dbReference type="InterPro" id="IPR021314">
    <property type="entry name" value="DUF2911"/>
</dbReference>
<dbReference type="Pfam" id="PF11138">
    <property type="entry name" value="DUF2911"/>
    <property type="match status" value="1"/>
</dbReference>
<evidence type="ECO:0000313" key="2">
    <source>
        <dbReference type="Proteomes" id="UP000468581"/>
    </source>
</evidence>
<organism evidence="1 2">
    <name type="scientific">Leptobacterium flavescens</name>
    <dbReference type="NCBI Taxonomy" id="472055"/>
    <lineage>
        <taxon>Bacteria</taxon>
        <taxon>Pseudomonadati</taxon>
        <taxon>Bacteroidota</taxon>
        <taxon>Flavobacteriia</taxon>
        <taxon>Flavobacteriales</taxon>
        <taxon>Flavobacteriaceae</taxon>
        <taxon>Leptobacterium</taxon>
    </lineage>
</organism>
<evidence type="ECO:0000313" key="1">
    <source>
        <dbReference type="EMBL" id="NER12212.1"/>
    </source>
</evidence>
<sequence>MKKSIKWILILLAVLVLGLFGAMRYMKSQTKKHSPETTVEFKNDGLELSVFYNRPSKKGRNIFGGLVPYGQIWRTGANEATTFETNKDININGQKLAAGKYSVFTIPNEDSWDIIFNTKMYSWGVKIGNKPIVEREHDALVVNVQTGSTDSVVEQFTISFADAPETAMVLEWDRTKIVVPISQ</sequence>
<reference evidence="1 2" key="1">
    <citation type="submission" date="2020-01" db="EMBL/GenBank/DDBJ databases">
        <title>Leptobacterium flavescens.</title>
        <authorList>
            <person name="Wang G."/>
        </authorList>
    </citation>
    <scope>NUCLEOTIDE SEQUENCE [LARGE SCALE GENOMIC DNA]</scope>
    <source>
        <strain evidence="1 2">KCTC 22160</strain>
    </source>
</reference>
<gene>
    <name evidence="1" type="ORF">GWK08_02045</name>
</gene>
<dbReference type="RefSeq" id="WP_163605243.1">
    <property type="nucleotide sequence ID" value="NZ_JAABOO010000001.1"/>
</dbReference>
<dbReference type="Proteomes" id="UP000468581">
    <property type="component" value="Unassembled WGS sequence"/>
</dbReference>
<keyword evidence="2" id="KW-1185">Reference proteome</keyword>